<evidence type="ECO:0000256" key="2">
    <source>
        <dbReference type="ARBA" id="ARBA00022475"/>
    </source>
</evidence>
<evidence type="ECO:0000256" key="9">
    <source>
        <dbReference type="ARBA" id="ARBA00023224"/>
    </source>
</evidence>
<dbReference type="SMART" id="SM00283">
    <property type="entry name" value="MA"/>
    <property type="match status" value="1"/>
</dbReference>
<keyword evidence="3" id="KW-0488">Methylation</keyword>
<dbReference type="PROSITE" id="PS50885">
    <property type="entry name" value="HAMP"/>
    <property type="match status" value="1"/>
</dbReference>
<evidence type="ECO:0000259" key="15">
    <source>
        <dbReference type="PROSITE" id="PS50111"/>
    </source>
</evidence>
<evidence type="ECO:0000313" key="17">
    <source>
        <dbReference type="EMBL" id="MFC4297910.1"/>
    </source>
</evidence>
<keyword evidence="18" id="KW-1185">Reference proteome</keyword>
<feature type="compositionally biased region" description="Low complexity" evidence="12">
    <location>
        <begin position="553"/>
        <end position="563"/>
    </location>
</feature>
<keyword evidence="6 13" id="KW-0812">Transmembrane</keyword>
<gene>
    <name evidence="17" type="ORF">ACFO0J_07635</name>
</gene>
<evidence type="ECO:0000259" key="16">
    <source>
        <dbReference type="PROSITE" id="PS50885"/>
    </source>
</evidence>
<dbReference type="PANTHER" id="PTHR43531">
    <property type="entry name" value="PROTEIN ICFG"/>
    <property type="match status" value="1"/>
</dbReference>
<keyword evidence="8 13" id="KW-0472">Membrane</keyword>
<dbReference type="Pfam" id="PF02203">
    <property type="entry name" value="TarH"/>
    <property type="match status" value="1"/>
</dbReference>
<keyword evidence="14" id="KW-0732">Signal</keyword>
<evidence type="ECO:0000256" key="12">
    <source>
        <dbReference type="SAM" id="MobiDB-lite"/>
    </source>
</evidence>
<dbReference type="Pfam" id="PF00672">
    <property type="entry name" value="HAMP"/>
    <property type="match status" value="1"/>
</dbReference>
<dbReference type="Gene3D" id="1.10.287.950">
    <property type="entry name" value="Methyl-accepting chemotaxis protein"/>
    <property type="match status" value="1"/>
</dbReference>
<dbReference type="PRINTS" id="PR00260">
    <property type="entry name" value="CHEMTRNSDUCR"/>
</dbReference>
<evidence type="ECO:0000256" key="3">
    <source>
        <dbReference type="ARBA" id="ARBA00022481"/>
    </source>
</evidence>
<feature type="signal peptide" evidence="14">
    <location>
        <begin position="1"/>
        <end position="27"/>
    </location>
</feature>
<evidence type="ECO:0000256" key="1">
    <source>
        <dbReference type="ARBA" id="ARBA00004429"/>
    </source>
</evidence>
<dbReference type="CDD" id="cd06225">
    <property type="entry name" value="HAMP"/>
    <property type="match status" value="1"/>
</dbReference>
<dbReference type="InterPro" id="IPR003122">
    <property type="entry name" value="Tar_rcpt_lig-bd"/>
</dbReference>
<dbReference type="SMART" id="SM00304">
    <property type="entry name" value="HAMP"/>
    <property type="match status" value="2"/>
</dbReference>
<evidence type="ECO:0000256" key="7">
    <source>
        <dbReference type="ARBA" id="ARBA00022989"/>
    </source>
</evidence>
<keyword evidence="4" id="KW-0145">Chemotaxis</keyword>
<dbReference type="InterPro" id="IPR004090">
    <property type="entry name" value="Chemotax_Me-accpt_rcpt"/>
</dbReference>
<dbReference type="PANTHER" id="PTHR43531:SF14">
    <property type="entry name" value="METHYL-ACCEPTING CHEMOTAXIS PROTEIN I-RELATED"/>
    <property type="match status" value="1"/>
</dbReference>
<evidence type="ECO:0000256" key="6">
    <source>
        <dbReference type="ARBA" id="ARBA00022692"/>
    </source>
</evidence>
<evidence type="ECO:0000313" key="18">
    <source>
        <dbReference type="Proteomes" id="UP001595756"/>
    </source>
</evidence>
<dbReference type="RefSeq" id="WP_376812473.1">
    <property type="nucleotide sequence ID" value="NZ_JBHSDY010000004.1"/>
</dbReference>
<evidence type="ECO:0000256" key="13">
    <source>
        <dbReference type="SAM" id="Phobius"/>
    </source>
</evidence>
<dbReference type="InterPro" id="IPR003660">
    <property type="entry name" value="HAMP_dom"/>
</dbReference>
<feature type="compositionally biased region" description="Low complexity" evidence="12">
    <location>
        <begin position="526"/>
        <end position="538"/>
    </location>
</feature>
<feature type="domain" description="Methyl-accepting transducer" evidence="15">
    <location>
        <begin position="273"/>
        <end position="502"/>
    </location>
</feature>
<organism evidence="17 18">
    <name type="scientific">Castellaniella hirudinis</name>
    <dbReference type="NCBI Taxonomy" id="1144617"/>
    <lineage>
        <taxon>Bacteria</taxon>
        <taxon>Pseudomonadati</taxon>
        <taxon>Pseudomonadota</taxon>
        <taxon>Betaproteobacteria</taxon>
        <taxon>Burkholderiales</taxon>
        <taxon>Alcaligenaceae</taxon>
        <taxon>Castellaniella</taxon>
    </lineage>
</organism>
<protein>
    <submittedName>
        <fullName evidence="17">Methyl-accepting chemotaxis protein</fullName>
    </submittedName>
</protein>
<evidence type="ECO:0000256" key="5">
    <source>
        <dbReference type="ARBA" id="ARBA00022519"/>
    </source>
</evidence>
<sequence length="610" mass="64037">MKKISINLSLRARLTLVVALLSLLTFAAVGGAWFVQQESQRTVGQLSAIGVQANSEVKNAYIYAQQAATQVDGALGIANEKQRLWELDQADQLLKRSRDSMASLKASDTLTGSAGESLAHMLDASFNDYWTQVEQLRDFAAKQDAKGFEALKRGRLRGAARGMDRVFGQFDKFIQDSSSASRDALAQLFHWANMGLLALLVVAVVLALMAYRMLMRTVLMPLRAVGRHLQRIASGDLRVSILPRSDDEIGTLLRGLKAMRDSLEAMISGVRGRMGQMAGGAQRIAAGNLDLSSRTDEQAAALQQTAASMEQLASTVKQNADNAQQANQLAQTASQVASRGGEVVSEVVSTMEGISGSSQKIADIVGVIDSIAFQTNILALNAAVEAARAGEQGRGFAVVAGEVRALAQRSAGAAKEIKTLIDDSVNRVGAGSSQVQRAGETMREIVEAVTRVSNIMSEITAATIEQSSGIDQINLAITQMDAVTQQNASLVQQAAESAGSLEALATEVSQAMAVFQIEDAAADAGTPPLAAAPAAAAPSSTGSIESEPKAERAATAGSAAAAETEPKPARGAGGAARPARPAGVSAPRLPAARTTTPARQPAREDEWEEF</sequence>
<evidence type="ECO:0000256" key="4">
    <source>
        <dbReference type="ARBA" id="ARBA00022500"/>
    </source>
</evidence>
<accession>A0ABV8RYQ7</accession>
<dbReference type="InterPro" id="IPR051310">
    <property type="entry name" value="MCP_chemotaxis"/>
</dbReference>
<name>A0ABV8RYQ7_9BURK</name>
<keyword evidence="5" id="KW-0997">Cell inner membrane</keyword>
<comment type="subcellular location">
    <subcellularLocation>
        <location evidence="1">Cell inner membrane</location>
        <topology evidence="1">Multi-pass membrane protein</topology>
    </subcellularLocation>
</comment>
<evidence type="ECO:0000256" key="8">
    <source>
        <dbReference type="ARBA" id="ARBA00023136"/>
    </source>
</evidence>
<feature type="domain" description="HAMP" evidence="16">
    <location>
        <begin position="216"/>
        <end position="268"/>
    </location>
</feature>
<dbReference type="SUPFAM" id="SSF58104">
    <property type="entry name" value="Methyl-accepting chemotaxis protein (MCP) signaling domain"/>
    <property type="match status" value="1"/>
</dbReference>
<evidence type="ECO:0000256" key="11">
    <source>
        <dbReference type="PROSITE-ProRule" id="PRU00284"/>
    </source>
</evidence>
<dbReference type="Pfam" id="PF00015">
    <property type="entry name" value="MCPsignal"/>
    <property type="match status" value="1"/>
</dbReference>
<dbReference type="EMBL" id="JBHSDY010000004">
    <property type="protein sequence ID" value="MFC4297910.1"/>
    <property type="molecule type" value="Genomic_DNA"/>
</dbReference>
<dbReference type="PROSITE" id="PS50111">
    <property type="entry name" value="CHEMOTAXIS_TRANSDUC_2"/>
    <property type="match status" value="1"/>
</dbReference>
<feature type="chain" id="PRO_5046359585" evidence="14">
    <location>
        <begin position="28"/>
        <end position="610"/>
    </location>
</feature>
<comment type="caution">
    <text evidence="17">The sequence shown here is derived from an EMBL/GenBank/DDBJ whole genome shotgun (WGS) entry which is preliminary data.</text>
</comment>
<feature type="compositionally biased region" description="Low complexity" evidence="12">
    <location>
        <begin position="575"/>
        <end position="600"/>
    </location>
</feature>
<feature type="transmembrane region" description="Helical" evidence="13">
    <location>
        <begin position="188"/>
        <end position="211"/>
    </location>
</feature>
<reference evidence="18" key="1">
    <citation type="journal article" date="2019" name="Int. J. Syst. Evol. Microbiol.">
        <title>The Global Catalogue of Microorganisms (GCM) 10K type strain sequencing project: providing services to taxonomists for standard genome sequencing and annotation.</title>
        <authorList>
            <consortium name="The Broad Institute Genomics Platform"/>
            <consortium name="The Broad Institute Genome Sequencing Center for Infectious Disease"/>
            <person name="Wu L."/>
            <person name="Ma J."/>
        </authorList>
    </citation>
    <scope>NUCLEOTIDE SEQUENCE [LARGE SCALE GENOMIC DNA]</scope>
    <source>
        <strain evidence="18">CGMCC 1.19029</strain>
    </source>
</reference>
<proteinExistence type="inferred from homology"/>
<keyword evidence="2" id="KW-1003">Cell membrane</keyword>
<dbReference type="InterPro" id="IPR004089">
    <property type="entry name" value="MCPsignal_dom"/>
</dbReference>
<comment type="similarity">
    <text evidence="10">Belongs to the methyl-accepting chemotaxis (MCP) protein family.</text>
</comment>
<evidence type="ECO:0000256" key="14">
    <source>
        <dbReference type="SAM" id="SignalP"/>
    </source>
</evidence>
<evidence type="ECO:0000256" key="10">
    <source>
        <dbReference type="ARBA" id="ARBA00029447"/>
    </source>
</evidence>
<keyword evidence="9 11" id="KW-0807">Transducer</keyword>
<feature type="region of interest" description="Disordered" evidence="12">
    <location>
        <begin position="526"/>
        <end position="610"/>
    </location>
</feature>
<dbReference type="CDD" id="cd11386">
    <property type="entry name" value="MCP_signal"/>
    <property type="match status" value="1"/>
</dbReference>
<keyword evidence="7 13" id="KW-1133">Transmembrane helix</keyword>
<dbReference type="Proteomes" id="UP001595756">
    <property type="component" value="Unassembled WGS sequence"/>
</dbReference>